<organism evidence="4">
    <name type="scientific">Geobacillus sp. (strain Y4.1MC1)</name>
    <dbReference type="NCBI Taxonomy" id="581103"/>
    <lineage>
        <taxon>Bacteria</taxon>
        <taxon>Bacillati</taxon>
        <taxon>Bacillota</taxon>
        <taxon>Bacilli</taxon>
        <taxon>Bacillales</taxon>
        <taxon>Anoxybacillaceae</taxon>
        <taxon>Geobacillus</taxon>
    </lineage>
</organism>
<dbReference type="CDD" id="cd01614">
    <property type="entry name" value="EutN_CcmL"/>
    <property type="match status" value="1"/>
</dbReference>
<dbReference type="EMBL" id="CP002293">
    <property type="protein sequence ID" value="ADP74635.1"/>
    <property type="molecule type" value="Genomic_DNA"/>
</dbReference>
<dbReference type="GO" id="GO:0031470">
    <property type="term" value="C:carboxysome"/>
    <property type="evidence" value="ECO:0007669"/>
    <property type="project" value="UniProtKB-SubCell"/>
</dbReference>
<dbReference type="Gene3D" id="2.40.50.220">
    <property type="entry name" value="EutN/Ccml"/>
    <property type="match status" value="1"/>
</dbReference>
<evidence type="ECO:0000256" key="3">
    <source>
        <dbReference type="ARBA" id="ARBA00024446"/>
    </source>
</evidence>
<evidence type="ECO:0000256" key="1">
    <source>
        <dbReference type="ARBA" id="ARBA00023587"/>
    </source>
</evidence>
<dbReference type="PANTHER" id="PTHR36539">
    <property type="entry name" value="ETHANOLAMINE UTILIZATION PROTEIN EUTN"/>
    <property type="match status" value="1"/>
</dbReference>
<reference evidence="4" key="1">
    <citation type="submission" date="2010-10" db="EMBL/GenBank/DDBJ databases">
        <title>Complete sequence of chromosome of Geobacillus sp. Y4.1MC1.</title>
        <authorList>
            <consortium name="US DOE Joint Genome Institute"/>
            <person name="Lucas S."/>
            <person name="Copeland A."/>
            <person name="Lapidus A."/>
            <person name="Cheng J.-F."/>
            <person name="Bruce D."/>
            <person name="Goodwin L."/>
            <person name="Pitluck S."/>
            <person name="Chertkov O."/>
            <person name="Zhang X."/>
            <person name="Detter J.C."/>
            <person name="Han C."/>
            <person name="Tapia R."/>
            <person name="Land M."/>
            <person name="Hauser L."/>
            <person name="Jeffries C."/>
            <person name="Kyrpides N."/>
            <person name="Ivanova N."/>
            <person name="Ovchinnikova G."/>
            <person name="Brumm P."/>
            <person name="Mead D."/>
            <person name="Woyke T."/>
        </authorList>
    </citation>
    <scope>NUCLEOTIDE SEQUENCE [LARGE SCALE GENOMIC DNA]</scope>
    <source>
        <strain evidence="4">Y4.1MC1</strain>
    </source>
</reference>
<dbReference type="Pfam" id="PF03319">
    <property type="entry name" value="EutN_CcmL"/>
    <property type="match status" value="1"/>
</dbReference>
<dbReference type="PANTHER" id="PTHR36539:SF1">
    <property type="entry name" value="BACTERIAL MICROCOMPARTMENT SHELL VERTEX PROTEIN EUTN"/>
    <property type="match status" value="1"/>
</dbReference>
<gene>
    <name evidence="4" type="ORF">GY4MC1_1871</name>
</gene>
<protein>
    <submittedName>
        <fullName evidence="4">Ethanolamine utilization protein EutN/carboxysome structural protein Ccml</fullName>
    </submittedName>
</protein>
<dbReference type="KEGG" id="gmc:GY4MC1_1871"/>
<accession>A0A7U4DKV2</accession>
<dbReference type="InterPro" id="IPR036677">
    <property type="entry name" value="EutN_CcmL_sf"/>
</dbReference>
<evidence type="ECO:0000256" key="2">
    <source>
        <dbReference type="ARBA" id="ARBA00023669"/>
    </source>
</evidence>
<evidence type="ECO:0000313" key="4">
    <source>
        <dbReference type="EMBL" id="ADP74635.1"/>
    </source>
</evidence>
<keyword evidence="3" id="KW-1283">Bacterial microcompartment</keyword>
<dbReference type="PROSITE" id="PS51932">
    <property type="entry name" value="BMV"/>
    <property type="match status" value="1"/>
</dbReference>
<proteinExistence type="predicted"/>
<dbReference type="InterPro" id="IPR004992">
    <property type="entry name" value="EutN_CcmL"/>
</dbReference>
<comment type="subcellular location">
    <subcellularLocation>
        <location evidence="1">Carboxysome</location>
    </subcellularLocation>
</comment>
<dbReference type="SUPFAM" id="SSF159133">
    <property type="entry name" value="EutN/CcmL-like"/>
    <property type="match status" value="1"/>
</dbReference>
<dbReference type="AlphaFoldDB" id="A0A7U4DKV2"/>
<name>A0A7U4DKV2_GEOS0</name>
<sequence>MYIGIVVGSVVATRKNDDLVGKKLLIVQKVNKEGEKLDSIEIAVDSVGAGTGEYVIVTNGESAGYVFGTSTSSIDSAIVAIVDSVEING</sequence>
<keyword evidence="2" id="KW-1282">Carboxysome</keyword>